<proteinExistence type="predicted"/>
<dbReference type="Pfam" id="PF24535">
    <property type="entry name" value="DUF7598"/>
    <property type="match status" value="1"/>
</dbReference>
<evidence type="ECO:0000256" key="2">
    <source>
        <dbReference type="SAM" id="Phobius"/>
    </source>
</evidence>
<gene>
    <name evidence="4" type="ORF">OHC33_003250</name>
</gene>
<feature type="compositionally biased region" description="Basic and acidic residues" evidence="1">
    <location>
        <begin position="245"/>
        <end position="256"/>
    </location>
</feature>
<feature type="compositionally biased region" description="Polar residues" evidence="1">
    <location>
        <begin position="261"/>
        <end position="271"/>
    </location>
</feature>
<comment type="caution">
    <text evidence="4">The sequence shown here is derived from an EMBL/GenBank/DDBJ whole genome shotgun (WGS) entry which is preliminary data.</text>
</comment>
<keyword evidence="2" id="KW-0812">Transmembrane</keyword>
<keyword evidence="2" id="KW-0472">Membrane</keyword>
<keyword evidence="2" id="KW-1133">Transmembrane helix</keyword>
<sequence>MALFKSKSLAGAGYVVLNIIRAMNITALLAVIAASSVMLVKMFNTKSFFFFDAVENLIRMVISGFLLLTETPLFKSYFSRNWPLFSPQSGFVMLGTAQILLGNGVLANLNKTNASQKSLGMAFWRLIIGSGITIFVMGFINILASYIFRDTTLILTARQVRSNGAVAGHKLEVESSVGGSTPKSNRKSFHQRVSRIFTKPGANRDSLPSYKAQTYMSQVQSPVPPMPTMTPTQFTHTQNGNLRMPNEHDYRPDEKCAQSPGAASSKYSINTRGDDLARPDLAHHPAMTGGYAR</sequence>
<dbReference type="AlphaFoldDB" id="A0AAN8I7A7"/>
<dbReference type="EMBL" id="JAKLMC020000006">
    <property type="protein sequence ID" value="KAK5955609.1"/>
    <property type="molecule type" value="Genomic_DNA"/>
</dbReference>
<evidence type="ECO:0000259" key="3">
    <source>
        <dbReference type="Pfam" id="PF24535"/>
    </source>
</evidence>
<dbReference type="Proteomes" id="UP001316803">
    <property type="component" value="Unassembled WGS sequence"/>
</dbReference>
<keyword evidence="5" id="KW-1185">Reference proteome</keyword>
<feature type="domain" description="DUF7598" evidence="3">
    <location>
        <begin position="13"/>
        <end position="147"/>
    </location>
</feature>
<evidence type="ECO:0000313" key="5">
    <source>
        <dbReference type="Proteomes" id="UP001316803"/>
    </source>
</evidence>
<dbReference type="InterPro" id="IPR056019">
    <property type="entry name" value="DUF7598"/>
</dbReference>
<evidence type="ECO:0000313" key="4">
    <source>
        <dbReference type="EMBL" id="KAK5955609.1"/>
    </source>
</evidence>
<feature type="transmembrane region" description="Helical" evidence="2">
    <location>
        <begin position="89"/>
        <end position="110"/>
    </location>
</feature>
<feature type="region of interest" description="Disordered" evidence="1">
    <location>
        <begin position="235"/>
        <end position="293"/>
    </location>
</feature>
<name>A0AAN8I7A7_9EURO</name>
<protein>
    <recommendedName>
        <fullName evidence="3">DUF7598 domain-containing protein</fullName>
    </recommendedName>
</protein>
<accession>A0AAN8I7A7</accession>
<feature type="transmembrane region" description="Helical" evidence="2">
    <location>
        <begin position="12"/>
        <end position="40"/>
    </location>
</feature>
<feature type="transmembrane region" description="Helical" evidence="2">
    <location>
        <begin position="122"/>
        <end position="148"/>
    </location>
</feature>
<reference evidence="4 5" key="1">
    <citation type="submission" date="2022-12" db="EMBL/GenBank/DDBJ databases">
        <title>Genomic features and morphological characterization of a novel Knufia sp. strain isolated from spacecraft assembly facility.</title>
        <authorList>
            <person name="Teixeira M."/>
            <person name="Chander A.M."/>
            <person name="Stajich J.E."/>
            <person name="Venkateswaran K."/>
        </authorList>
    </citation>
    <scope>NUCLEOTIDE SEQUENCE [LARGE SCALE GENOMIC DNA]</scope>
    <source>
        <strain evidence="4 5">FJI-L2-BK-P2</strain>
    </source>
</reference>
<organism evidence="4 5">
    <name type="scientific">Knufia fluminis</name>
    <dbReference type="NCBI Taxonomy" id="191047"/>
    <lineage>
        <taxon>Eukaryota</taxon>
        <taxon>Fungi</taxon>
        <taxon>Dikarya</taxon>
        <taxon>Ascomycota</taxon>
        <taxon>Pezizomycotina</taxon>
        <taxon>Eurotiomycetes</taxon>
        <taxon>Chaetothyriomycetidae</taxon>
        <taxon>Chaetothyriales</taxon>
        <taxon>Trichomeriaceae</taxon>
        <taxon>Knufia</taxon>
    </lineage>
</organism>
<feature type="compositionally biased region" description="Basic and acidic residues" evidence="1">
    <location>
        <begin position="272"/>
        <end position="283"/>
    </location>
</feature>
<evidence type="ECO:0000256" key="1">
    <source>
        <dbReference type="SAM" id="MobiDB-lite"/>
    </source>
</evidence>
<feature type="transmembrane region" description="Helical" evidence="2">
    <location>
        <begin position="47"/>
        <end position="69"/>
    </location>
</feature>